<feature type="compositionally biased region" description="Low complexity" evidence="5">
    <location>
        <begin position="461"/>
        <end position="475"/>
    </location>
</feature>
<comment type="similarity">
    <text evidence="1">Belongs to the ABC transporter superfamily.</text>
</comment>
<dbReference type="GO" id="GO:0055085">
    <property type="term" value="P:transmembrane transport"/>
    <property type="evidence" value="ECO:0007669"/>
    <property type="project" value="UniProtKB-ARBA"/>
</dbReference>
<keyword evidence="4" id="KW-0067">ATP-binding</keyword>
<dbReference type="InterPro" id="IPR027417">
    <property type="entry name" value="P-loop_NTPase"/>
</dbReference>
<proteinExistence type="inferred from homology"/>
<evidence type="ECO:0000256" key="4">
    <source>
        <dbReference type="ARBA" id="ARBA00022840"/>
    </source>
</evidence>
<dbReference type="NCBIfam" id="NF008453">
    <property type="entry name" value="PRK11308.1"/>
    <property type="match status" value="2"/>
</dbReference>
<evidence type="ECO:0000256" key="1">
    <source>
        <dbReference type="ARBA" id="ARBA00005417"/>
    </source>
</evidence>
<feature type="domain" description="ABC transporter" evidence="6">
    <location>
        <begin position="19"/>
        <end position="266"/>
    </location>
</feature>
<keyword evidence="8" id="KW-1185">Reference proteome</keyword>
<dbReference type="GO" id="GO:0005524">
    <property type="term" value="F:ATP binding"/>
    <property type="evidence" value="ECO:0007669"/>
    <property type="project" value="UniProtKB-KW"/>
</dbReference>
<dbReference type="Pfam" id="PF08352">
    <property type="entry name" value="oligo_HPY"/>
    <property type="match status" value="2"/>
</dbReference>
<evidence type="ECO:0000313" key="7">
    <source>
        <dbReference type="EMBL" id="MBB5138135.1"/>
    </source>
</evidence>
<dbReference type="CDD" id="cd03257">
    <property type="entry name" value="ABC_NikE_OppD_transporters"/>
    <property type="match status" value="2"/>
</dbReference>
<dbReference type="PANTHER" id="PTHR43776:SF7">
    <property type="entry name" value="D,D-DIPEPTIDE TRANSPORT ATP-BINDING PROTEIN DDPF-RELATED"/>
    <property type="match status" value="1"/>
</dbReference>
<feature type="region of interest" description="Disordered" evidence="5">
    <location>
        <begin position="526"/>
        <end position="603"/>
    </location>
</feature>
<dbReference type="PROSITE" id="PS50893">
    <property type="entry name" value="ABC_TRANSPORTER_2"/>
    <property type="match status" value="2"/>
</dbReference>
<dbReference type="EMBL" id="JACHGN010000021">
    <property type="protein sequence ID" value="MBB5138135.1"/>
    <property type="molecule type" value="Genomic_DNA"/>
</dbReference>
<feature type="compositionally biased region" description="Basic and acidic residues" evidence="5">
    <location>
        <begin position="319"/>
        <end position="332"/>
    </location>
</feature>
<name>A0A840PQ59_9ACTN</name>
<feature type="compositionally biased region" description="Basic and acidic residues" evidence="5">
    <location>
        <begin position="343"/>
        <end position="353"/>
    </location>
</feature>
<feature type="compositionally biased region" description="Basic and acidic residues" evidence="5">
    <location>
        <begin position="582"/>
        <end position="596"/>
    </location>
</feature>
<keyword evidence="2" id="KW-0813">Transport</keyword>
<dbReference type="InterPro" id="IPR003439">
    <property type="entry name" value="ABC_transporter-like_ATP-bd"/>
</dbReference>
<dbReference type="GO" id="GO:0015833">
    <property type="term" value="P:peptide transport"/>
    <property type="evidence" value="ECO:0007669"/>
    <property type="project" value="InterPro"/>
</dbReference>
<dbReference type="InterPro" id="IPR017871">
    <property type="entry name" value="ABC_transporter-like_CS"/>
</dbReference>
<dbReference type="Pfam" id="PF00005">
    <property type="entry name" value="ABC_tran"/>
    <property type="match status" value="2"/>
</dbReference>
<evidence type="ECO:0000313" key="8">
    <source>
        <dbReference type="Proteomes" id="UP000578449"/>
    </source>
</evidence>
<keyword evidence="3" id="KW-0547">Nucleotide-binding</keyword>
<dbReference type="GO" id="GO:0016887">
    <property type="term" value="F:ATP hydrolysis activity"/>
    <property type="evidence" value="ECO:0007669"/>
    <property type="project" value="InterPro"/>
</dbReference>
<sequence>MTELAITRPRRRETAAPLVEIEDLHVTFPAAGVRAVRGVSLTIAPGECVAIVGESGSGKSVTARSLLGLAGRGAEVRAARFDLAGRNALRFAERDWRHLRGRHIGLVLQDALVSLDPLRTVGAEIAEVLARHDVVPRAQRAERITSLLRAVGIPDPEIRARQRPHQLSGGLRQRALIASALAADPPLLIADEPTTALDVTVQAQILRLLSARRAAGTALLMISHDLAVVAALADRILVMRQGTIVEQGPAATLLTTPTHPYTRTLIAAIPSATTKGTRLSPHPSHATDPARDGSATPGAGEGRADPAGDGGAGAVPAAAERRVPEEEGRAHADATGAGQAEHGPGHRDTERDPIAPAHSRGVGAVRDGAAAVSVSGAAGAVRAHDGVADGRPTSAFLRGAGSAQGAAPVPGAGERGGAEVEGRAHVDAAGAGQAEHGPGHRDTERDPIAPAHSRGAGAVGDGAAAAPRPGAVGAVRAHDGAADGRPTSAFLRGAGSAQGAAPVPGAGEWRVAEVEGRVHADAAGAGQAGLVPGHRDAERDPSAPAHSRGAGVAVVAGGDERRATGPGPGHTGPGHTGPGHTGPDHADPDHADHDHVGPGGEPDEVVAVRGVSVAYGGRVAVDGVSLVVRKGETLGVVGESGSGKTTLARVVMGLVVPDEGEVVVRGRAWSPGPERGRRPWRRAVQLVAQSPLESFDPRHTVERLVGDALRGIVPRERRREEVVRLLDRVGLVASVAGRRPRELSGGERQRVAIARALGARPDLLVCDEPVSALDVSIQAQVLDLLADIQAEADTAMIFISHDLGVVHHVSDRVMVMKDGRVVEEGDVDDVFHLPRHPYTRELVAAVPRLTVG</sequence>
<dbReference type="AlphaFoldDB" id="A0A840PQ59"/>
<feature type="compositionally biased region" description="Basic and acidic residues" evidence="5">
    <location>
        <begin position="437"/>
        <end position="447"/>
    </location>
</feature>
<reference evidence="7 8" key="1">
    <citation type="submission" date="2020-08" db="EMBL/GenBank/DDBJ databases">
        <title>Genomic Encyclopedia of Type Strains, Phase IV (KMG-IV): sequencing the most valuable type-strain genomes for metagenomic binning, comparative biology and taxonomic classification.</title>
        <authorList>
            <person name="Goeker M."/>
        </authorList>
    </citation>
    <scope>NUCLEOTIDE SEQUENCE [LARGE SCALE GENOMIC DNA]</scope>
    <source>
        <strain evidence="7 8">DSM 45615</strain>
    </source>
</reference>
<dbReference type="InterPro" id="IPR050319">
    <property type="entry name" value="ABC_transp_ATP-bind"/>
</dbReference>
<protein>
    <submittedName>
        <fullName evidence="7">ABC-type glutathione transport system ATPase component</fullName>
    </submittedName>
</protein>
<evidence type="ECO:0000256" key="2">
    <source>
        <dbReference type="ARBA" id="ARBA00022448"/>
    </source>
</evidence>
<feature type="region of interest" description="Disordered" evidence="5">
    <location>
        <begin position="273"/>
        <end position="360"/>
    </location>
</feature>
<dbReference type="PANTHER" id="PTHR43776">
    <property type="entry name" value="TRANSPORT ATP-BINDING PROTEIN"/>
    <property type="match status" value="1"/>
</dbReference>
<feature type="region of interest" description="Disordered" evidence="5">
    <location>
        <begin position="392"/>
        <end position="504"/>
    </location>
</feature>
<feature type="compositionally biased region" description="Gly residues" evidence="5">
    <location>
        <begin position="566"/>
        <end position="580"/>
    </location>
</feature>
<gene>
    <name evidence="7" type="ORF">HNP84_007888</name>
</gene>
<evidence type="ECO:0000259" key="6">
    <source>
        <dbReference type="PROSITE" id="PS50893"/>
    </source>
</evidence>
<dbReference type="NCBIfam" id="NF007739">
    <property type="entry name" value="PRK10419.1"/>
    <property type="match status" value="2"/>
</dbReference>
<comment type="caution">
    <text evidence="7">The sequence shown here is derived from an EMBL/GenBank/DDBJ whole genome shotgun (WGS) entry which is preliminary data.</text>
</comment>
<dbReference type="Gene3D" id="3.40.50.300">
    <property type="entry name" value="P-loop containing nucleotide triphosphate hydrolases"/>
    <property type="match status" value="2"/>
</dbReference>
<evidence type="ECO:0000256" key="3">
    <source>
        <dbReference type="ARBA" id="ARBA00022741"/>
    </source>
</evidence>
<dbReference type="PROSITE" id="PS00211">
    <property type="entry name" value="ABC_TRANSPORTER_1"/>
    <property type="match status" value="1"/>
</dbReference>
<dbReference type="SMART" id="SM00382">
    <property type="entry name" value="AAA"/>
    <property type="match status" value="2"/>
</dbReference>
<feature type="domain" description="ABC transporter" evidence="6">
    <location>
        <begin position="606"/>
        <end position="843"/>
    </location>
</feature>
<dbReference type="RefSeq" id="WP_246519221.1">
    <property type="nucleotide sequence ID" value="NZ_BAABIX010000030.1"/>
</dbReference>
<feature type="compositionally biased region" description="Basic and acidic residues" evidence="5">
    <location>
        <begin position="416"/>
        <end position="426"/>
    </location>
</feature>
<dbReference type="InterPro" id="IPR003593">
    <property type="entry name" value="AAA+_ATPase"/>
</dbReference>
<dbReference type="SUPFAM" id="SSF52540">
    <property type="entry name" value="P-loop containing nucleoside triphosphate hydrolases"/>
    <property type="match status" value="2"/>
</dbReference>
<dbReference type="InterPro" id="IPR013563">
    <property type="entry name" value="Oligopep_ABC_C"/>
</dbReference>
<organism evidence="7 8">
    <name type="scientific">Thermocatellispora tengchongensis</name>
    <dbReference type="NCBI Taxonomy" id="1073253"/>
    <lineage>
        <taxon>Bacteria</taxon>
        <taxon>Bacillati</taxon>
        <taxon>Actinomycetota</taxon>
        <taxon>Actinomycetes</taxon>
        <taxon>Streptosporangiales</taxon>
        <taxon>Streptosporangiaceae</taxon>
        <taxon>Thermocatellispora</taxon>
    </lineage>
</organism>
<evidence type="ECO:0000256" key="5">
    <source>
        <dbReference type="SAM" id="MobiDB-lite"/>
    </source>
</evidence>
<accession>A0A840PQ59</accession>
<dbReference type="Proteomes" id="UP000578449">
    <property type="component" value="Unassembled WGS sequence"/>
</dbReference>